<feature type="domain" description="Zn(2)-C6 fungal-type" evidence="7">
    <location>
        <begin position="21"/>
        <end position="51"/>
    </location>
</feature>
<organism evidence="8 9">
    <name type="scientific">Aspergillus ruber (strain CBS 135680)</name>
    <dbReference type="NCBI Taxonomy" id="1388766"/>
    <lineage>
        <taxon>Eukaryota</taxon>
        <taxon>Fungi</taxon>
        <taxon>Dikarya</taxon>
        <taxon>Ascomycota</taxon>
        <taxon>Pezizomycotina</taxon>
        <taxon>Eurotiomycetes</taxon>
        <taxon>Eurotiomycetidae</taxon>
        <taxon>Eurotiales</taxon>
        <taxon>Aspergillaceae</taxon>
        <taxon>Aspergillus</taxon>
        <taxon>Aspergillus subgen. Aspergillus</taxon>
    </lineage>
</organism>
<evidence type="ECO:0000313" key="9">
    <source>
        <dbReference type="Proteomes" id="UP000019804"/>
    </source>
</evidence>
<keyword evidence="4" id="KW-0804">Transcription</keyword>
<evidence type="ECO:0000256" key="3">
    <source>
        <dbReference type="ARBA" id="ARBA00023125"/>
    </source>
</evidence>
<dbReference type="GeneID" id="63702375"/>
<keyword evidence="9" id="KW-1185">Reference proteome</keyword>
<protein>
    <recommendedName>
        <fullName evidence="7">Zn(2)-C6 fungal-type domain-containing protein</fullName>
    </recommendedName>
</protein>
<dbReference type="GO" id="GO:0008270">
    <property type="term" value="F:zinc ion binding"/>
    <property type="evidence" value="ECO:0007669"/>
    <property type="project" value="InterPro"/>
</dbReference>
<dbReference type="GO" id="GO:0000976">
    <property type="term" value="F:transcription cis-regulatory region binding"/>
    <property type="evidence" value="ECO:0007669"/>
    <property type="project" value="TreeGrafter"/>
</dbReference>
<keyword evidence="2" id="KW-0805">Transcription regulation</keyword>
<evidence type="ECO:0000259" key="7">
    <source>
        <dbReference type="PROSITE" id="PS50048"/>
    </source>
</evidence>
<dbReference type="Pfam" id="PF11951">
    <property type="entry name" value="Fungal_trans_2"/>
    <property type="match status" value="1"/>
</dbReference>
<dbReference type="InterPro" id="IPR001138">
    <property type="entry name" value="Zn2Cys6_DnaBD"/>
</dbReference>
<feature type="region of interest" description="Disordered" evidence="6">
    <location>
        <begin position="127"/>
        <end position="162"/>
    </location>
</feature>
<dbReference type="Gene3D" id="4.10.240.10">
    <property type="entry name" value="Zn(2)-C6 fungal-type DNA-binding domain"/>
    <property type="match status" value="1"/>
</dbReference>
<comment type="subcellular location">
    <subcellularLocation>
        <location evidence="1">Nucleus</location>
    </subcellularLocation>
</comment>
<feature type="compositionally biased region" description="Acidic residues" evidence="6">
    <location>
        <begin position="127"/>
        <end position="137"/>
    </location>
</feature>
<dbReference type="SMART" id="SM00066">
    <property type="entry name" value="GAL4"/>
    <property type="match status" value="1"/>
</dbReference>
<dbReference type="Pfam" id="PF00172">
    <property type="entry name" value="Zn_clus"/>
    <property type="match status" value="1"/>
</dbReference>
<keyword evidence="5" id="KW-0539">Nucleus</keyword>
<dbReference type="AlphaFoldDB" id="A0A017S606"/>
<proteinExistence type="predicted"/>
<dbReference type="PANTHER" id="PTHR37534">
    <property type="entry name" value="TRANSCRIPTIONAL ACTIVATOR PROTEIN UGA3"/>
    <property type="match status" value="1"/>
</dbReference>
<dbReference type="RefSeq" id="XP_040635255.1">
    <property type="nucleotide sequence ID" value="XM_040787251.1"/>
</dbReference>
<dbReference type="GO" id="GO:0000981">
    <property type="term" value="F:DNA-binding transcription factor activity, RNA polymerase II-specific"/>
    <property type="evidence" value="ECO:0007669"/>
    <property type="project" value="InterPro"/>
</dbReference>
<dbReference type="CDD" id="cd12148">
    <property type="entry name" value="fungal_TF_MHR"/>
    <property type="match status" value="1"/>
</dbReference>
<gene>
    <name evidence="8" type="ORF">EURHEDRAFT_533543</name>
</gene>
<evidence type="ECO:0000313" key="8">
    <source>
        <dbReference type="EMBL" id="EYE91565.1"/>
    </source>
</evidence>
<dbReference type="SUPFAM" id="SSF57701">
    <property type="entry name" value="Zn2/Cys6 DNA-binding domain"/>
    <property type="match status" value="1"/>
</dbReference>
<dbReference type="InterPro" id="IPR021858">
    <property type="entry name" value="Fun_TF"/>
</dbReference>
<dbReference type="HOGENOM" id="CLU_008719_5_2_1"/>
<dbReference type="InterPro" id="IPR036864">
    <property type="entry name" value="Zn2-C6_fun-type_DNA-bd_sf"/>
</dbReference>
<name>A0A017S606_ASPRC</name>
<keyword evidence="3" id="KW-0238">DNA-binding</keyword>
<dbReference type="GO" id="GO:0045944">
    <property type="term" value="P:positive regulation of transcription by RNA polymerase II"/>
    <property type="evidence" value="ECO:0007669"/>
    <property type="project" value="TreeGrafter"/>
</dbReference>
<evidence type="ECO:0000256" key="2">
    <source>
        <dbReference type="ARBA" id="ARBA00023015"/>
    </source>
</evidence>
<dbReference type="CDD" id="cd00067">
    <property type="entry name" value="GAL4"/>
    <property type="match status" value="1"/>
</dbReference>
<sequence length="638" mass="70689">MGSSSKPTRKMAVKRKRSRSGCLPCRNRRRKCDGARPRCRNCGSRGYSCQWGLKVSFHPSRNFCLSHWETAALAVLQERWNHSSRRARDFATIIDETEGIVQSYSTLEDAPSPSMSDSDLLRLREGMEDDDDDEEESITNGASALTFPGSGRDSGLESDSEKFDSDLHAYKSTQQQGDGIADTETHIDDLLSGQEVETPTGPSLDLAFPPLPEPTRPRSFSGPIVLDTSTYAPPFFLGQAISNDIPLPPESSLPVSNAEKVRLICSYMQETGTWCETTDSDMHFTMRSTHEVMKSAAFTAAAMSLASRQLDHVEHRQQPITLELYQYTVQLLLRQDPAKVDASLLATCTLLCVYEMMASGVHEWRRHLKGCASLLQAKKWNGSSQGIVKACFWAFARIDAWAAFISGKATLIPTDFLGNVDDYCNLAILIFAQIVNLLHTDKRHQPALATSVSSLRDELQKWYRLRPQEVCPLLRDSSVSSKVFPTIVYTHASSICGNTFYHTGSILLLQTGLLQVPNSSSLLEDADNAFWHARELAGISISNSSHANWVNHLQPLYIAGTVFASNRTAPGCEEVASGMPSERHPYTSSSAINDLGPDEEEYAAEKILLLKQLARIERETGWKTADRAAALRMLWGLG</sequence>
<dbReference type="EMBL" id="KK088443">
    <property type="protein sequence ID" value="EYE91565.1"/>
    <property type="molecule type" value="Genomic_DNA"/>
</dbReference>
<dbReference type="GO" id="GO:0005634">
    <property type="term" value="C:nucleus"/>
    <property type="evidence" value="ECO:0007669"/>
    <property type="project" value="UniProtKB-SubCell"/>
</dbReference>
<accession>A0A017S606</accession>
<dbReference type="OrthoDB" id="4937900at2759"/>
<dbReference type="PANTHER" id="PTHR37534:SF4">
    <property type="entry name" value="ZN(II)2CYS6 TRANSCRIPTION FACTOR (EUROFUNG)"/>
    <property type="match status" value="1"/>
</dbReference>
<dbReference type="PROSITE" id="PS00463">
    <property type="entry name" value="ZN2_CY6_FUNGAL_1"/>
    <property type="match status" value="1"/>
</dbReference>
<evidence type="ECO:0000256" key="1">
    <source>
        <dbReference type="ARBA" id="ARBA00004123"/>
    </source>
</evidence>
<evidence type="ECO:0000256" key="6">
    <source>
        <dbReference type="SAM" id="MobiDB-lite"/>
    </source>
</evidence>
<dbReference type="STRING" id="1388766.A0A017S606"/>
<dbReference type="Proteomes" id="UP000019804">
    <property type="component" value="Unassembled WGS sequence"/>
</dbReference>
<reference evidence="9" key="1">
    <citation type="journal article" date="2014" name="Nat. Commun.">
        <title>Genomic adaptations of the halophilic Dead Sea filamentous fungus Eurotium rubrum.</title>
        <authorList>
            <person name="Kis-Papo T."/>
            <person name="Weig A.R."/>
            <person name="Riley R."/>
            <person name="Persoh D."/>
            <person name="Salamov A."/>
            <person name="Sun H."/>
            <person name="Lipzen A."/>
            <person name="Wasser S.P."/>
            <person name="Rambold G."/>
            <person name="Grigoriev I.V."/>
            <person name="Nevo E."/>
        </authorList>
    </citation>
    <scope>NUCLEOTIDE SEQUENCE [LARGE SCALE GENOMIC DNA]</scope>
    <source>
        <strain evidence="9">CBS 135680</strain>
    </source>
</reference>
<evidence type="ECO:0000256" key="5">
    <source>
        <dbReference type="ARBA" id="ARBA00023242"/>
    </source>
</evidence>
<dbReference type="PROSITE" id="PS50048">
    <property type="entry name" value="ZN2_CY6_FUNGAL_2"/>
    <property type="match status" value="1"/>
</dbReference>
<evidence type="ECO:0000256" key="4">
    <source>
        <dbReference type="ARBA" id="ARBA00023163"/>
    </source>
</evidence>